<evidence type="ECO:0000313" key="3">
    <source>
        <dbReference type="Proteomes" id="UP001078443"/>
    </source>
</evidence>
<feature type="domain" description="N-acetyltransferase" evidence="1">
    <location>
        <begin position="130"/>
        <end position="267"/>
    </location>
</feature>
<gene>
    <name evidence="2" type="primary">ablB</name>
    <name evidence="2" type="ORF">OW763_01155</name>
</gene>
<dbReference type="InterPro" id="IPR016181">
    <property type="entry name" value="Acyl_CoA_acyltransferase"/>
</dbReference>
<comment type="caution">
    <text evidence="2">The sequence shown here is derived from an EMBL/GenBank/DDBJ whole genome shotgun (WGS) entry which is preliminary data.</text>
</comment>
<protein>
    <submittedName>
        <fullName evidence="2">Beta-lysine N-acetyltransferase</fullName>
    </submittedName>
</protein>
<keyword evidence="3" id="KW-1185">Reference proteome</keyword>
<name>A0ABT4CYR5_9CLOT</name>
<organism evidence="2 3">
    <name type="scientific">Clostridium aestuarii</name>
    <dbReference type="NCBI Taxonomy" id="338193"/>
    <lineage>
        <taxon>Bacteria</taxon>
        <taxon>Bacillati</taxon>
        <taxon>Bacillota</taxon>
        <taxon>Clostridia</taxon>
        <taxon>Eubacteriales</taxon>
        <taxon>Clostridiaceae</taxon>
        <taxon>Clostridium</taxon>
    </lineage>
</organism>
<dbReference type="Pfam" id="PF00583">
    <property type="entry name" value="Acetyltransf_1"/>
    <property type="match status" value="1"/>
</dbReference>
<dbReference type="PROSITE" id="PS51186">
    <property type="entry name" value="GNAT"/>
    <property type="match status" value="1"/>
</dbReference>
<dbReference type="CDD" id="cd04301">
    <property type="entry name" value="NAT_SF"/>
    <property type="match status" value="1"/>
</dbReference>
<proteinExistence type="predicted"/>
<sequence>MKINYDKTEKIGNSIINHGKYNNRIYLMKLDKWDFQNIIPVLDDMVKKNQYTKTFAKIPYSLKGEFIKSGYIEEAAIPRFYNGIEDVIFASKYFSEERASIKQESEMKKIIDISCAKNKIKKQIELGEEYQFQICQLNDIEQICKVYKEVFETYPFPIHDEKYIEKTMNENFIYFSIKYKEKIVSLASTEMDYSSKSVEMTDFATLPEYRGNGFSTFLLSKMEEKMRKNSFFTAFTIARAISYGMNITFAKSNYEYGGTLINNTNISGDLESMNVWYKSLY</sequence>
<evidence type="ECO:0000313" key="2">
    <source>
        <dbReference type="EMBL" id="MCY6482963.1"/>
    </source>
</evidence>
<dbReference type="EMBL" id="JAPQER010000001">
    <property type="protein sequence ID" value="MCY6482963.1"/>
    <property type="molecule type" value="Genomic_DNA"/>
</dbReference>
<dbReference type="SUPFAM" id="SSF55729">
    <property type="entry name" value="Acyl-CoA N-acyltransferases (Nat)"/>
    <property type="match status" value="1"/>
</dbReference>
<dbReference type="RefSeq" id="WP_268039230.1">
    <property type="nucleotide sequence ID" value="NZ_JAPQER010000001.1"/>
</dbReference>
<dbReference type="NCBIfam" id="TIGR03827">
    <property type="entry name" value="GNAT_ablB"/>
    <property type="match status" value="1"/>
</dbReference>
<dbReference type="InterPro" id="IPR022525">
    <property type="entry name" value="GNAT_AblB"/>
</dbReference>
<accession>A0ABT4CYR5</accession>
<evidence type="ECO:0000259" key="1">
    <source>
        <dbReference type="PROSITE" id="PS51186"/>
    </source>
</evidence>
<dbReference type="InterPro" id="IPR000182">
    <property type="entry name" value="GNAT_dom"/>
</dbReference>
<reference evidence="2" key="1">
    <citation type="submission" date="2022-12" db="EMBL/GenBank/DDBJ databases">
        <authorList>
            <person name="Wang J."/>
        </authorList>
    </citation>
    <scope>NUCLEOTIDE SEQUENCE</scope>
    <source>
        <strain evidence="2">HY-45-18</strain>
    </source>
</reference>
<dbReference type="Gene3D" id="3.40.630.30">
    <property type="match status" value="1"/>
</dbReference>
<dbReference type="Proteomes" id="UP001078443">
    <property type="component" value="Unassembled WGS sequence"/>
</dbReference>